<dbReference type="InterPro" id="IPR038404">
    <property type="entry name" value="TRAP_DctP_sf"/>
</dbReference>
<dbReference type="AlphaFoldDB" id="A0A544T5J4"/>
<dbReference type="GO" id="GO:0055085">
    <property type="term" value="P:transmembrane transport"/>
    <property type="evidence" value="ECO:0007669"/>
    <property type="project" value="InterPro"/>
</dbReference>
<evidence type="ECO:0000313" key="4">
    <source>
        <dbReference type="Proteomes" id="UP000318937"/>
    </source>
</evidence>
<dbReference type="EMBL" id="VDGG01000027">
    <property type="protein sequence ID" value="TQR12734.1"/>
    <property type="molecule type" value="Genomic_DNA"/>
</dbReference>
<gene>
    <name evidence="3" type="ORF">FG383_13385</name>
</gene>
<accession>A0A544T5J4</accession>
<dbReference type="Proteomes" id="UP000318937">
    <property type="component" value="Unassembled WGS sequence"/>
</dbReference>
<dbReference type="Pfam" id="PF03480">
    <property type="entry name" value="DctP"/>
    <property type="match status" value="1"/>
</dbReference>
<sequence>MSRMKKRKMVKWSLLAGVTLLLTACGSGEATNKDSVYELSFNIQVPSTHKFHTEVVEPWAKLVEEETEGKVKVNIYNSGALGTLSTAYEDIQGGVYDIGYVSPSLHPDTELFPLSIGDLPFGISDPFDSTAVLKPFMEKYMAESLEEVIPVGISGTDSYQLYSEDPVETIHDVKNKKIIASGYQRVDLIELWGGVPVSLGLEEIYTSLDRNTVNQATYTSIGAVGLKLYEVSPYLTKIDMGNTALLFLMNKNSFKSLPADLQKLFEDELGPKFETMNSELYSSASENAINEFDKAVSEDGGRVITLSEKDLQSFKEPAKVVWDDWVKLANDKGFDGQEMMDFFTKTLEEEGLTLPY</sequence>
<dbReference type="InterPro" id="IPR018389">
    <property type="entry name" value="DctP_fam"/>
</dbReference>
<evidence type="ECO:0000313" key="3">
    <source>
        <dbReference type="EMBL" id="TQR12734.1"/>
    </source>
</evidence>
<name>A0A544T5J4_9BACI</name>
<comment type="caution">
    <text evidence="3">The sequence shown here is derived from an EMBL/GenBank/DDBJ whole genome shotgun (WGS) entry which is preliminary data.</text>
</comment>
<reference evidence="3 4" key="1">
    <citation type="submission" date="2019-05" db="EMBL/GenBank/DDBJ databases">
        <title>Psychrobacillus vulpis sp. nov., a new species isolated from feces of a red fox that inhabits in The Tablas de Daimiel Natural Park, Albacete, Spain.</title>
        <authorList>
            <person name="Rodriguez M."/>
            <person name="Reina J.C."/>
            <person name="Bejar V."/>
            <person name="Llamas I."/>
        </authorList>
    </citation>
    <scope>NUCLEOTIDE SEQUENCE [LARGE SCALE GENOMIC DNA]</scope>
    <source>
        <strain evidence="3 4">NHI-2</strain>
    </source>
</reference>
<feature type="signal peptide" evidence="2">
    <location>
        <begin position="1"/>
        <end position="30"/>
    </location>
</feature>
<protein>
    <recommendedName>
        <fullName evidence="5">TRAP transporter substrate-binding protein</fullName>
    </recommendedName>
</protein>
<evidence type="ECO:0000256" key="2">
    <source>
        <dbReference type="SAM" id="SignalP"/>
    </source>
</evidence>
<feature type="chain" id="PRO_5038449344" description="TRAP transporter substrate-binding protein" evidence="2">
    <location>
        <begin position="31"/>
        <end position="356"/>
    </location>
</feature>
<dbReference type="PANTHER" id="PTHR33376">
    <property type="match status" value="1"/>
</dbReference>
<dbReference type="Gene3D" id="3.40.190.170">
    <property type="entry name" value="Bacterial extracellular solute-binding protein, family 7"/>
    <property type="match status" value="1"/>
</dbReference>
<proteinExistence type="predicted"/>
<keyword evidence="4" id="KW-1185">Reference proteome</keyword>
<dbReference type="PROSITE" id="PS51257">
    <property type="entry name" value="PROKAR_LIPOPROTEIN"/>
    <property type="match status" value="1"/>
</dbReference>
<keyword evidence="1 2" id="KW-0732">Signal</keyword>
<evidence type="ECO:0000256" key="1">
    <source>
        <dbReference type="ARBA" id="ARBA00022729"/>
    </source>
</evidence>
<dbReference type="NCBIfam" id="NF037995">
    <property type="entry name" value="TRAP_S1"/>
    <property type="match status" value="1"/>
</dbReference>
<dbReference type="PANTHER" id="PTHR33376:SF15">
    <property type="entry name" value="BLL6794 PROTEIN"/>
    <property type="match status" value="1"/>
</dbReference>
<dbReference type="OrthoDB" id="1646at2"/>
<evidence type="ECO:0008006" key="5">
    <source>
        <dbReference type="Google" id="ProtNLM"/>
    </source>
</evidence>
<organism evidence="3 4">
    <name type="scientific">Psychrobacillus soli</name>
    <dbReference type="NCBI Taxonomy" id="1543965"/>
    <lineage>
        <taxon>Bacteria</taxon>
        <taxon>Bacillati</taxon>
        <taxon>Bacillota</taxon>
        <taxon>Bacilli</taxon>
        <taxon>Bacillales</taxon>
        <taxon>Bacillaceae</taxon>
        <taxon>Psychrobacillus</taxon>
    </lineage>
</organism>